<comment type="caution">
    <text evidence="3">The sequence shown here is derived from an EMBL/GenBank/DDBJ whole genome shotgun (WGS) entry which is preliminary data.</text>
</comment>
<feature type="domain" description="Histidine kinase/HSP90-like ATPase" evidence="2">
    <location>
        <begin position="38"/>
        <end position="138"/>
    </location>
</feature>
<dbReference type="RefSeq" id="WP_242981774.1">
    <property type="nucleotide sequence ID" value="NZ_QNRX01000022.1"/>
</dbReference>
<protein>
    <submittedName>
        <fullName evidence="3">Serine/threonine-protein kinase RsbW</fullName>
    </submittedName>
</protein>
<keyword evidence="3" id="KW-0808">Transferase</keyword>
<evidence type="ECO:0000313" key="4">
    <source>
        <dbReference type="Proteomes" id="UP000253490"/>
    </source>
</evidence>
<dbReference type="AlphaFoldDB" id="A0A366HZH4"/>
<gene>
    <name evidence="3" type="ORF">DES36_12234</name>
</gene>
<dbReference type="CDD" id="cd16936">
    <property type="entry name" value="HATPase_RsbW-like"/>
    <property type="match status" value="1"/>
</dbReference>
<name>A0A366HZH4_9FIRM</name>
<organism evidence="3 4">
    <name type="scientific">Alkalibaculum bacchi</name>
    <dbReference type="NCBI Taxonomy" id="645887"/>
    <lineage>
        <taxon>Bacteria</taxon>
        <taxon>Bacillati</taxon>
        <taxon>Bacillota</taxon>
        <taxon>Clostridia</taxon>
        <taxon>Eubacteriales</taxon>
        <taxon>Eubacteriaceae</taxon>
        <taxon>Alkalibaculum</taxon>
    </lineage>
</organism>
<dbReference type="Proteomes" id="UP000253490">
    <property type="component" value="Unassembled WGS sequence"/>
</dbReference>
<evidence type="ECO:0000256" key="1">
    <source>
        <dbReference type="ARBA" id="ARBA00022527"/>
    </source>
</evidence>
<dbReference type="SMART" id="SM00387">
    <property type="entry name" value="HATPase_c"/>
    <property type="match status" value="1"/>
</dbReference>
<dbReference type="InterPro" id="IPR003594">
    <property type="entry name" value="HATPase_dom"/>
</dbReference>
<accession>A0A366HZH4</accession>
<keyword evidence="4" id="KW-1185">Reference proteome</keyword>
<dbReference type="SUPFAM" id="SSF55874">
    <property type="entry name" value="ATPase domain of HSP90 chaperone/DNA topoisomerase II/histidine kinase"/>
    <property type="match status" value="1"/>
</dbReference>
<dbReference type="PANTHER" id="PTHR35526">
    <property type="entry name" value="ANTI-SIGMA-F FACTOR RSBW-RELATED"/>
    <property type="match status" value="1"/>
</dbReference>
<dbReference type="GO" id="GO:0004674">
    <property type="term" value="F:protein serine/threonine kinase activity"/>
    <property type="evidence" value="ECO:0007669"/>
    <property type="project" value="UniProtKB-KW"/>
</dbReference>
<keyword evidence="1" id="KW-0723">Serine/threonine-protein kinase</keyword>
<dbReference type="InterPro" id="IPR050267">
    <property type="entry name" value="Anti-sigma-factor_SerPK"/>
</dbReference>
<proteinExistence type="predicted"/>
<evidence type="ECO:0000259" key="2">
    <source>
        <dbReference type="SMART" id="SM00387"/>
    </source>
</evidence>
<keyword evidence="3" id="KW-0418">Kinase</keyword>
<dbReference type="Pfam" id="PF13581">
    <property type="entry name" value="HATPase_c_2"/>
    <property type="match status" value="1"/>
</dbReference>
<reference evidence="3 4" key="1">
    <citation type="submission" date="2018-06" db="EMBL/GenBank/DDBJ databases">
        <title>Genomic Encyclopedia of Type Strains, Phase IV (KMG-IV): sequencing the most valuable type-strain genomes for metagenomic binning, comparative biology and taxonomic classification.</title>
        <authorList>
            <person name="Goeker M."/>
        </authorList>
    </citation>
    <scope>NUCLEOTIDE SEQUENCE [LARGE SCALE GENOMIC DNA]</scope>
    <source>
        <strain evidence="3 4">DSM 22112</strain>
    </source>
</reference>
<dbReference type="PANTHER" id="PTHR35526:SF3">
    <property type="entry name" value="ANTI-SIGMA-F FACTOR RSBW"/>
    <property type="match status" value="1"/>
</dbReference>
<evidence type="ECO:0000313" key="3">
    <source>
        <dbReference type="EMBL" id="RBP58609.1"/>
    </source>
</evidence>
<dbReference type="Gene3D" id="3.30.565.10">
    <property type="entry name" value="Histidine kinase-like ATPase, C-terminal domain"/>
    <property type="match status" value="1"/>
</dbReference>
<sequence length="138" mass="15278">MENKNMTVSLTLPNAPEFVSVARLALSGVADRMGFDVDDIEDLKVAVSEACTNALKHGSKDEAGKYFVHYTIKEKKLIIEVCDDGKGIDVENIKAPDLDHPKESGLGLYIIQTLMDEVEITNRENNGASIRMIKNIRE</sequence>
<dbReference type="InterPro" id="IPR036890">
    <property type="entry name" value="HATPase_C_sf"/>
</dbReference>
<dbReference type="EMBL" id="QNRX01000022">
    <property type="protein sequence ID" value="RBP58609.1"/>
    <property type="molecule type" value="Genomic_DNA"/>
</dbReference>